<gene>
    <name evidence="2" type="ORF">CAAN4_G08262</name>
</gene>
<accession>A0ABP0EHH0</accession>
<feature type="compositionally biased region" description="Low complexity" evidence="1">
    <location>
        <begin position="387"/>
        <end position="396"/>
    </location>
</feature>
<sequence length="518" mass="55779">MDISNISAELSTPIKRIKNLHITSPTFQFAPKNLYPTLNDLDTEMANKGYSRRLTNNVLDELDARASEISRYMSPLNNSTNIMSPGHSSGASASCSGSGSGAGAAAARRKRYSGVHRDRFNKMDSISSHYAASRDHHVRRPTTTTTPGSCTPSGVQVEAQTPHPMIRNEVHHQNIPTKMDIDDKREPEEIVSSVTKRRRTLHGPEEVIPVSVLQSSPTTSAVPHPILHPPSPCPQTKASVSPVHSINSSPIRKISPSKGSMNLNQLLNNTASSASASTYSSAAPTYSSASMSASASASASTRREFLKPRPVLKPHAQPQSPGRVRISSLEMAGVKSTSNASINSFIKAPSPPSSSTTPQLHKKPSYTSLGSHPSLHRKTSIPVMNNSATSSTSTSSHMPAPSIPTLKKKTSIPTLQKKPSIPTLSRKSSHSTLADTHFSHQFTPHVTTPKPFSLYNKPTISSSQKSIDKQTTAHPAAPARSLKHKSSNSSLPPTKRTESRFSRLMKLGSSRDKPSSAW</sequence>
<keyword evidence="3" id="KW-1185">Reference proteome</keyword>
<feature type="region of interest" description="Disordered" evidence="1">
    <location>
        <begin position="212"/>
        <end position="263"/>
    </location>
</feature>
<feature type="region of interest" description="Disordered" evidence="1">
    <location>
        <begin position="343"/>
        <end position="518"/>
    </location>
</feature>
<reference evidence="2 3" key="1">
    <citation type="submission" date="2024-01" db="EMBL/GenBank/DDBJ databases">
        <authorList>
            <consortium name="Genoscope - CEA"/>
            <person name="William W."/>
        </authorList>
    </citation>
    <scope>NUCLEOTIDE SEQUENCE [LARGE SCALE GENOMIC DNA]</scope>
    <source>
        <strain evidence="2 3">29B2s-10</strain>
    </source>
</reference>
<feature type="region of interest" description="Disordered" evidence="1">
    <location>
        <begin position="131"/>
        <end position="156"/>
    </location>
</feature>
<evidence type="ECO:0000256" key="1">
    <source>
        <dbReference type="SAM" id="MobiDB-lite"/>
    </source>
</evidence>
<feature type="compositionally biased region" description="Polar residues" evidence="1">
    <location>
        <begin position="236"/>
        <end position="250"/>
    </location>
</feature>
<protein>
    <submittedName>
        <fullName evidence="2">Uncharacterized protein</fullName>
    </submittedName>
</protein>
<feature type="compositionally biased region" description="Polar residues" evidence="1">
    <location>
        <begin position="456"/>
        <end position="473"/>
    </location>
</feature>
<feature type="compositionally biased region" description="Basic and acidic residues" evidence="1">
    <location>
        <begin position="509"/>
        <end position="518"/>
    </location>
</feature>
<feature type="compositionally biased region" description="Low complexity" evidence="1">
    <location>
        <begin position="88"/>
        <end position="97"/>
    </location>
</feature>
<feature type="compositionally biased region" description="Low complexity" evidence="1">
    <location>
        <begin position="141"/>
        <end position="154"/>
    </location>
</feature>
<dbReference type="Proteomes" id="UP001497600">
    <property type="component" value="Chromosome G"/>
</dbReference>
<proteinExistence type="predicted"/>
<feature type="region of interest" description="Disordered" evidence="1">
    <location>
        <begin position="300"/>
        <end position="325"/>
    </location>
</feature>
<evidence type="ECO:0000313" key="3">
    <source>
        <dbReference type="Proteomes" id="UP001497600"/>
    </source>
</evidence>
<dbReference type="InterPro" id="IPR031401">
    <property type="entry name" value="She1"/>
</dbReference>
<dbReference type="EMBL" id="OZ004259">
    <property type="protein sequence ID" value="CAK7917386.1"/>
    <property type="molecule type" value="Genomic_DNA"/>
</dbReference>
<dbReference type="Pfam" id="PF17077">
    <property type="entry name" value="Msap1"/>
    <property type="match status" value="1"/>
</dbReference>
<feature type="compositionally biased region" description="Polar residues" evidence="1">
    <location>
        <begin position="212"/>
        <end position="221"/>
    </location>
</feature>
<name>A0ABP0EHH0_9ASCO</name>
<feature type="compositionally biased region" description="Polar residues" evidence="1">
    <location>
        <begin position="422"/>
        <end position="446"/>
    </location>
</feature>
<evidence type="ECO:0000313" key="2">
    <source>
        <dbReference type="EMBL" id="CAK7917386.1"/>
    </source>
</evidence>
<feature type="region of interest" description="Disordered" evidence="1">
    <location>
        <begin position="83"/>
        <end position="103"/>
    </location>
</feature>
<organism evidence="2 3">
    <name type="scientific">[Candida] anglica</name>
    <dbReference type="NCBI Taxonomy" id="148631"/>
    <lineage>
        <taxon>Eukaryota</taxon>
        <taxon>Fungi</taxon>
        <taxon>Dikarya</taxon>
        <taxon>Ascomycota</taxon>
        <taxon>Saccharomycotina</taxon>
        <taxon>Pichiomycetes</taxon>
        <taxon>Debaryomycetaceae</taxon>
        <taxon>Kurtzmaniella</taxon>
    </lineage>
</organism>